<evidence type="ECO:0000256" key="5">
    <source>
        <dbReference type="ARBA" id="ARBA00022989"/>
    </source>
</evidence>
<keyword evidence="10" id="KW-1185">Reference proteome</keyword>
<dbReference type="InterPro" id="IPR022764">
    <property type="entry name" value="Peptidase_S54_rhomboid_dom"/>
</dbReference>
<dbReference type="PANTHER" id="PTHR43731:SF14">
    <property type="entry name" value="PRESENILIN-ASSOCIATED RHOMBOID-LIKE PROTEIN, MITOCHONDRIAL"/>
    <property type="match status" value="1"/>
</dbReference>
<dbReference type="Pfam" id="PF01694">
    <property type="entry name" value="Rhomboid"/>
    <property type="match status" value="1"/>
</dbReference>
<accession>A8F5I4</accession>
<dbReference type="GO" id="GO:0016020">
    <property type="term" value="C:membrane"/>
    <property type="evidence" value="ECO:0007669"/>
    <property type="project" value="UniProtKB-SubCell"/>
</dbReference>
<dbReference type="EMBL" id="CP000812">
    <property type="protein sequence ID" value="ABV33418.1"/>
    <property type="molecule type" value="Genomic_DNA"/>
</dbReference>
<reference evidence="9 10" key="1">
    <citation type="submission" date="2007-08" db="EMBL/GenBank/DDBJ databases">
        <title>Complete sequence of Thermotoga lettingae TMO.</title>
        <authorList>
            <consortium name="US DOE Joint Genome Institute"/>
            <person name="Copeland A."/>
            <person name="Lucas S."/>
            <person name="Lapidus A."/>
            <person name="Barry K."/>
            <person name="Glavina del Rio T."/>
            <person name="Dalin E."/>
            <person name="Tice H."/>
            <person name="Pitluck S."/>
            <person name="Foster B."/>
            <person name="Bruce D."/>
            <person name="Schmutz J."/>
            <person name="Larimer F."/>
            <person name="Land M."/>
            <person name="Hauser L."/>
            <person name="Kyrpides N."/>
            <person name="Mikhailova N."/>
            <person name="Nelson K."/>
            <person name="Gogarten J.P."/>
            <person name="Noll K."/>
            <person name="Richardson P."/>
        </authorList>
    </citation>
    <scope>NUCLEOTIDE SEQUENCE [LARGE SCALE GENOMIC DNA]</scope>
    <source>
        <strain evidence="10">ATCC BAA-301 / DSM 14385 / NBRC 107922 / TMO</strain>
    </source>
</reference>
<feature type="transmembrane region" description="Helical" evidence="7">
    <location>
        <begin position="117"/>
        <end position="135"/>
    </location>
</feature>
<evidence type="ECO:0000256" key="4">
    <source>
        <dbReference type="ARBA" id="ARBA00022801"/>
    </source>
</evidence>
<dbReference type="AlphaFoldDB" id="A8F5I4"/>
<feature type="transmembrane region" description="Helical" evidence="7">
    <location>
        <begin position="172"/>
        <end position="190"/>
    </location>
</feature>
<evidence type="ECO:0000256" key="6">
    <source>
        <dbReference type="ARBA" id="ARBA00023136"/>
    </source>
</evidence>
<dbReference type="RefSeq" id="WP_012002899.1">
    <property type="nucleotide sequence ID" value="NC_009828.1"/>
</dbReference>
<dbReference type="KEGG" id="tle:Tlet_0852"/>
<feature type="transmembrane region" description="Helical" evidence="7">
    <location>
        <begin position="9"/>
        <end position="30"/>
    </location>
</feature>
<comment type="subcellular location">
    <subcellularLocation>
        <location evidence="1">Membrane</location>
        <topology evidence="1">Multi-pass membrane protein</topology>
    </subcellularLocation>
</comment>
<dbReference type="PANTHER" id="PTHR43731">
    <property type="entry name" value="RHOMBOID PROTEASE"/>
    <property type="match status" value="1"/>
</dbReference>
<feature type="domain" description="Peptidase S54 rhomboid" evidence="8">
    <location>
        <begin position="51"/>
        <end position="190"/>
    </location>
</feature>
<evidence type="ECO:0000256" key="7">
    <source>
        <dbReference type="SAM" id="Phobius"/>
    </source>
</evidence>
<keyword evidence="4" id="KW-0378">Hydrolase</keyword>
<evidence type="ECO:0000256" key="1">
    <source>
        <dbReference type="ARBA" id="ARBA00004141"/>
    </source>
</evidence>
<reference evidence="9 10" key="2">
    <citation type="journal article" date="2009" name="Proc. Natl. Acad. Sci. U.S.A.">
        <title>On the chimeric nature, thermophilic origin, and phylogenetic placement of the Thermotogales.</title>
        <authorList>
            <person name="Zhaxybayeva O."/>
            <person name="Swithers K.S."/>
            <person name="Lapierre P."/>
            <person name="Fournier G.P."/>
            <person name="Bickhart D.M."/>
            <person name="DeBoy R.T."/>
            <person name="Nelson K.E."/>
            <person name="Nesbo C.L."/>
            <person name="Doolittle W.F."/>
            <person name="Gogarten J.P."/>
            <person name="Noll K.M."/>
        </authorList>
    </citation>
    <scope>NUCLEOTIDE SEQUENCE [LARGE SCALE GENOMIC DNA]</scope>
    <source>
        <strain evidence="10">ATCC BAA-301 / DSM 14385 / NBRC 107922 / TMO</strain>
    </source>
</reference>
<proteinExistence type="inferred from homology"/>
<sequence length="228" mass="25230" precursor="true">MRTLKITHIILAVNVLIAIVMFFAGNLSAFRSQTYLFIRFGAQYGPLVSDGEWYRLITAIFVHGGLLHLLFNSYALFYFGTIVESVYGPEKFIFSYLATGVVGNIATHLFYYRAISVGASGSIFGLVGILFSLGFRRDTPFFMKQFTGYALLPMILFNIIYGFIPGSGINNAAHVGGFALGMLLGYLLSPRPAYYSRKSWSLLWKIIAIVCGVSIASSFILLVSFSAR</sequence>
<name>A8F5I4_PSELT</name>
<dbReference type="InterPro" id="IPR035952">
    <property type="entry name" value="Rhomboid-like_sf"/>
</dbReference>
<evidence type="ECO:0000313" key="9">
    <source>
        <dbReference type="EMBL" id="ABV33418.1"/>
    </source>
</evidence>
<comment type="similarity">
    <text evidence="2">Belongs to the peptidase S54 family.</text>
</comment>
<evidence type="ECO:0000313" key="10">
    <source>
        <dbReference type="Proteomes" id="UP000002016"/>
    </source>
</evidence>
<dbReference type="eggNOG" id="COG0705">
    <property type="taxonomic scope" value="Bacteria"/>
</dbReference>
<dbReference type="InterPro" id="IPR050925">
    <property type="entry name" value="Rhomboid_protease_S54"/>
</dbReference>
<feature type="transmembrane region" description="Helical" evidence="7">
    <location>
        <begin position="147"/>
        <end position="166"/>
    </location>
</feature>
<evidence type="ECO:0000256" key="3">
    <source>
        <dbReference type="ARBA" id="ARBA00022692"/>
    </source>
</evidence>
<dbReference type="Proteomes" id="UP000002016">
    <property type="component" value="Chromosome"/>
</dbReference>
<organism evidence="9 10">
    <name type="scientific">Pseudothermotoga lettingae (strain ATCC BAA-301 / DSM 14385 / NBRC 107922 / TMO)</name>
    <name type="common">Thermotoga lettingae</name>
    <dbReference type="NCBI Taxonomy" id="416591"/>
    <lineage>
        <taxon>Bacteria</taxon>
        <taxon>Thermotogati</taxon>
        <taxon>Thermotogota</taxon>
        <taxon>Thermotogae</taxon>
        <taxon>Thermotogales</taxon>
        <taxon>Thermotogaceae</taxon>
        <taxon>Pseudothermotoga</taxon>
    </lineage>
</organism>
<dbReference type="Gene3D" id="1.20.1540.10">
    <property type="entry name" value="Rhomboid-like"/>
    <property type="match status" value="1"/>
</dbReference>
<evidence type="ECO:0000259" key="8">
    <source>
        <dbReference type="Pfam" id="PF01694"/>
    </source>
</evidence>
<keyword evidence="6 7" id="KW-0472">Membrane</keyword>
<dbReference type="STRING" id="416591.Tlet_0852"/>
<feature type="transmembrane region" description="Helical" evidence="7">
    <location>
        <begin position="92"/>
        <end position="111"/>
    </location>
</feature>
<gene>
    <name evidence="9" type="ordered locus">Tlet_0852</name>
</gene>
<feature type="transmembrane region" description="Helical" evidence="7">
    <location>
        <begin position="202"/>
        <end position="225"/>
    </location>
</feature>
<dbReference type="GO" id="GO:0004252">
    <property type="term" value="F:serine-type endopeptidase activity"/>
    <property type="evidence" value="ECO:0007669"/>
    <property type="project" value="InterPro"/>
</dbReference>
<dbReference type="HOGENOM" id="CLU_055068_3_0_0"/>
<protein>
    <submittedName>
        <fullName evidence="9">Rhomboid family protein</fullName>
    </submittedName>
</protein>
<keyword evidence="5 7" id="KW-1133">Transmembrane helix</keyword>
<dbReference type="SUPFAM" id="SSF144091">
    <property type="entry name" value="Rhomboid-like"/>
    <property type="match status" value="1"/>
</dbReference>
<feature type="transmembrane region" description="Helical" evidence="7">
    <location>
        <begin position="53"/>
        <end position="80"/>
    </location>
</feature>
<keyword evidence="3 7" id="KW-0812">Transmembrane</keyword>
<evidence type="ECO:0000256" key="2">
    <source>
        <dbReference type="ARBA" id="ARBA00009045"/>
    </source>
</evidence>